<comment type="caution">
    <text evidence="5">The sequence shown here is derived from an EMBL/GenBank/DDBJ whole genome shotgun (WGS) entry which is preliminary data.</text>
</comment>
<dbReference type="PRINTS" id="PR00412">
    <property type="entry name" value="EPOXHYDRLASE"/>
</dbReference>
<dbReference type="OrthoDB" id="7130006at2759"/>
<keyword evidence="1" id="KW-0378">Hydrolase</keyword>
<dbReference type="GO" id="GO:0016787">
    <property type="term" value="F:hydrolase activity"/>
    <property type="evidence" value="ECO:0007669"/>
    <property type="project" value="UniProtKB-KW"/>
</dbReference>
<dbReference type="EMBL" id="SIDB01000003">
    <property type="protein sequence ID" value="KAI3434445.1"/>
    <property type="molecule type" value="Genomic_DNA"/>
</dbReference>
<evidence type="ECO:0000256" key="1">
    <source>
        <dbReference type="ARBA" id="ARBA00022801"/>
    </source>
</evidence>
<comment type="similarity">
    <text evidence="2">Belongs to the AB hydrolase superfamily. Epoxide hydrolase family.</text>
</comment>
<name>A0A9D4TUT8_CHLVU</name>
<evidence type="ECO:0000313" key="6">
    <source>
        <dbReference type="Proteomes" id="UP001055712"/>
    </source>
</evidence>
<dbReference type="InterPro" id="IPR000073">
    <property type="entry name" value="AB_hydrolase_1"/>
</dbReference>
<dbReference type="Gene3D" id="3.40.50.1820">
    <property type="entry name" value="alpha/beta hydrolase"/>
    <property type="match status" value="1"/>
</dbReference>
<proteinExistence type="inferred from homology"/>
<keyword evidence="6" id="KW-1185">Reference proteome</keyword>
<sequence>MLVQRPIRQQRDGYGQPDAEAVGPELPAGKGGGHTAQASTHFAMEWGGVLGCLQWAAWQVLAVLVSLPLAMSLLVQFIISPRKVLHHKDRSNLLLPDPLPGLLHQWIEAQPGVKLHIARTSRGSGKPLMLLVHGFPEAWFTWAKQMADFRDQYEVVAVDMRGYGESSKPKGWLSYHQYHLADDLLAVTEHLLQESGQKQVVLAGHDWGGHMCWCLAYMAPHLFSHLITLCVPHPGLYHKNRDLTQRIRHSYVLAFQLPWLGEAALCVNDYALLESVLVNGPGGCNPGTVSQEYIERYKQAFGRPGVPTAALNYYRAVNNALFPTEKLHRLLAGKLLVPTLMLWGGRDINLSQVLLRDTDKHVDRLRVEVLPDSSHWMLQDCPAEVNRLMRDFLQA</sequence>
<evidence type="ECO:0000313" key="5">
    <source>
        <dbReference type="EMBL" id="KAI3434445.1"/>
    </source>
</evidence>
<gene>
    <name evidence="5" type="ORF">D9Q98_002522</name>
</gene>
<reference evidence="5" key="2">
    <citation type="submission" date="2020-11" db="EMBL/GenBank/DDBJ databases">
        <authorList>
            <person name="Cecchin M."/>
            <person name="Marcolungo L."/>
            <person name="Rossato M."/>
            <person name="Girolomoni L."/>
            <person name="Cosentino E."/>
            <person name="Cuine S."/>
            <person name="Li-Beisson Y."/>
            <person name="Delledonne M."/>
            <person name="Ballottari M."/>
        </authorList>
    </citation>
    <scope>NUCLEOTIDE SEQUENCE</scope>
    <source>
        <strain evidence="5">211/11P</strain>
        <tissue evidence="5">Whole cell</tissue>
    </source>
</reference>
<protein>
    <recommendedName>
        <fullName evidence="4">AB hydrolase-1 domain-containing protein</fullName>
    </recommendedName>
</protein>
<reference evidence="5" key="1">
    <citation type="journal article" date="2019" name="Plant J.">
        <title>Chlorella vulgaris genome assembly and annotation reveals the molecular basis for metabolic acclimation to high light conditions.</title>
        <authorList>
            <person name="Cecchin M."/>
            <person name="Marcolungo L."/>
            <person name="Rossato M."/>
            <person name="Girolomoni L."/>
            <person name="Cosentino E."/>
            <person name="Cuine S."/>
            <person name="Li-Beisson Y."/>
            <person name="Delledonne M."/>
            <person name="Ballottari M."/>
        </authorList>
    </citation>
    <scope>NUCLEOTIDE SEQUENCE</scope>
    <source>
        <strain evidence="5">211/11P</strain>
    </source>
</reference>
<dbReference type="Pfam" id="PF00561">
    <property type="entry name" value="Abhydrolase_1"/>
    <property type="match status" value="1"/>
</dbReference>
<dbReference type="AlphaFoldDB" id="A0A9D4TUT8"/>
<dbReference type="PANTHER" id="PTHR43329">
    <property type="entry name" value="EPOXIDE HYDROLASE"/>
    <property type="match status" value="1"/>
</dbReference>
<organism evidence="5 6">
    <name type="scientific">Chlorella vulgaris</name>
    <name type="common">Green alga</name>
    <dbReference type="NCBI Taxonomy" id="3077"/>
    <lineage>
        <taxon>Eukaryota</taxon>
        <taxon>Viridiplantae</taxon>
        <taxon>Chlorophyta</taxon>
        <taxon>core chlorophytes</taxon>
        <taxon>Trebouxiophyceae</taxon>
        <taxon>Chlorellales</taxon>
        <taxon>Chlorellaceae</taxon>
        <taxon>Chlorella clade</taxon>
        <taxon>Chlorella</taxon>
    </lineage>
</organism>
<dbReference type="InterPro" id="IPR000639">
    <property type="entry name" value="Epox_hydrolase-like"/>
</dbReference>
<feature type="region of interest" description="Disordered" evidence="3">
    <location>
        <begin position="1"/>
        <end position="34"/>
    </location>
</feature>
<dbReference type="InterPro" id="IPR029058">
    <property type="entry name" value="AB_hydrolase_fold"/>
</dbReference>
<accession>A0A9D4TUT8</accession>
<evidence type="ECO:0000256" key="3">
    <source>
        <dbReference type="SAM" id="MobiDB-lite"/>
    </source>
</evidence>
<evidence type="ECO:0000256" key="2">
    <source>
        <dbReference type="ARBA" id="ARBA00038334"/>
    </source>
</evidence>
<dbReference type="SUPFAM" id="SSF53474">
    <property type="entry name" value="alpha/beta-Hydrolases"/>
    <property type="match status" value="1"/>
</dbReference>
<evidence type="ECO:0000259" key="4">
    <source>
        <dbReference type="Pfam" id="PF00561"/>
    </source>
</evidence>
<feature type="domain" description="AB hydrolase-1" evidence="4">
    <location>
        <begin position="127"/>
        <end position="378"/>
    </location>
</feature>
<dbReference type="Proteomes" id="UP001055712">
    <property type="component" value="Unassembled WGS sequence"/>
</dbReference>